<keyword evidence="2" id="KW-1185">Reference proteome</keyword>
<organism evidence="1 2">
    <name type="scientific">Glossina pallidipes</name>
    <name type="common">Tsetse fly</name>
    <dbReference type="NCBI Taxonomy" id="7398"/>
    <lineage>
        <taxon>Eukaryota</taxon>
        <taxon>Metazoa</taxon>
        <taxon>Ecdysozoa</taxon>
        <taxon>Arthropoda</taxon>
        <taxon>Hexapoda</taxon>
        <taxon>Insecta</taxon>
        <taxon>Pterygota</taxon>
        <taxon>Neoptera</taxon>
        <taxon>Endopterygota</taxon>
        <taxon>Diptera</taxon>
        <taxon>Brachycera</taxon>
        <taxon>Muscomorpha</taxon>
        <taxon>Hippoboscoidea</taxon>
        <taxon>Glossinidae</taxon>
        <taxon>Glossina</taxon>
    </lineage>
</organism>
<evidence type="ECO:0008006" key="3">
    <source>
        <dbReference type="Google" id="ProtNLM"/>
    </source>
</evidence>
<reference evidence="1" key="2">
    <citation type="submission" date="2020-05" db="UniProtKB">
        <authorList>
            <consortium name="EnsemblMetazoa"/>
        </authorList>
    </citation>
    <scope>IDENTIFICATION</scope>
    <source>
        <strain evidence="1">IAEA</strain>
    </source>
</reference>
<name>A0A1A9ZDQ2_GLOPL</name>
<dbReference type="AlphaFoldDB" id="A0A1A9ZDQ2"/>
<accession>A0A1A9ZDQ2</accession>
<protein>
    <recommendedName>
        <fullName evidence="3">Retrotransposon gag domain-containing protein</fullName>
    </recommendedName>
</protein>
<dbReference type="EnsemblMetazoa" id="GPAI011523-RA">
    <property type="protein sequence ID" value="GPAI011523-PA"/>
    <property type="gene ID" value="GPAI011523"/>
</dbReference>
<evidence type="ECO:0000313" key="1">
    <source>
        <dbReference type="EnsemblMetazoa" id="GPAI011523-PA"/>
    </source>
</evidence>
<dbReference type="VEuPathDB" id="VectorBase:GPAI011523"/>
<reference evidence="2" key="1">
    <citation type="submission" date="2014-03" db="EMBL/GenBank/DDBJ databases">
        <authorList>
            <person name="Aksoy S."/>
            <person name="Warren W."/>
            <person name="Wilson R.K."/>
        </authorList>
    </citation>
    <scope>NUCLEOTIDE SEQUENCE [LARGE SCALE GENOMIC DNA]</scope>
    <source>
        <strain evidence="2">IAEA</strain>
    </source>
</reference>
<dbReference type="Proteomes" id="UP000092445">
    <property type="component" value="Unassembled WGS sequence"/>
</dbReference>
<proteinExistence type="predicted"/>
<evidence type="ECO:0000313" key="2">
    <source>
        <dbReference type="Proteomes" id="UP000092445"/>
    </source>
</evidence>
<sequence>METVPEIFKDKASTWYRHNRKQCTSWNSFKAGLLKFFYLPRYLIGLEGEMCSRIQRTNESFEDYALPLQNLIRGTNQPISQDRLSEQSDTLTHNKGNNMAYNLQEESTIQGMASMFCIEPRCANIKPIPPAALEILAHWSIAFIIPSMESSGIVSKTQDDNCGRMVAAPNKVGEA</sequence>